<dbReference type="WBParaSite" id="maker-unitig_21222-snap-gene-0.3-mRNA-1">
    <property type="protein sequence ID" value="maker-unitig_21222-snap-gene-0.3-mRNA-1"/>
    <property type="gene ID" value="maker-unitig_21222-snap-gene-0.3"/>
</dbReference>
<evidence type="ECO:0000313" key="2">
    <source>
        <dbReference type="Proteomes" id="UP000095280"/>
    </source>
</evidence>
<dbReference type="AlphaFoldDB" id="A0A1I8F5F7"/>
<accession>A0A1I8F5F7</accession>
<sequence>VSGCAAAGGWRCGSTGWEPATPAGGHGRGVRRRGTEDRDALRSCLRAVSPRPVNDGAWHGVLLRATDGWASYRPYQPPPPSSLGTGPRLLRVELETDLSACLTPTCCPGRRHRLDGRRRLRL</sequence>
<keyword evidence="2" id="KW-1185">Reference proteome</keyword>
<evidence type="ECO:0000256" key="1">
    <source>
        <dbReference type="SAM" id="MobiDB-lite"/>
    </source>
</evidence>
<proteinExistence type="predicted"/>
<name>A0A1I8F5F7_9PLAT</name>
<organism evidence="2 3">
    <name type="scientific">Macrostomum lignano</name>
    <dbReference type="NCBI Taxonomy" id="282301"/>
    <lineage>
        <taxon>Eukaryota</taxon>
        <taxon>Metazoa</taxon>
        <taxon>Spiralia</taxon>
        <taxon>Lophotrochozoa</taxon>
        <taxon>Platyhelminthes</taxon>
        <taxon>Rhabditophora</taxon>
        <taxon>Macrostomorpha</taxon>
        <taxon>Macrostomida</taxon>
        <taxon>Macrostomidae</taxon>
        <taxon>Macrostomum</taxon>
    </lineage>
</organism>
<protein>
    <submittedName>
        <fullName evidence="3">NEU4 protein</fullName>
    </submittedName>
</protein>
<reference evidence="3" key="1">
    <citation type="submission" date="2016-11" db="UniProtKB">
        <authorList>
            <consortium name="WormBaseParasite"/>
        </authorList>
    </citation>
    <scope>IDENTIFICATION</scope>
</reference>
<dbReference type="Proteomes" id="UP000095280">
    <property type="component" value="Unplaced"/>
</dbReference>
<feature type="region of interest" description="Disordered" evidence="1">
    <location>
        <begin position="1"/>
        <end position="36"/>
    </location>
</feature>
<evidence type="ECO:0000313" key="3">
    <source>
        <dbReference type="WBParaSite" id="maker-unitig_21222-snap-gene-0.3-mRNA-1"/>
    </source>
</evidence>